<dbReference type="HOGENOM" id="CLU_3334387_0_0_6"/>
<dbReference type="EMBL" id="DS990136">
    <property type="protein sequence ID" value="EET22649.1"/>
    <property type="molecule type" value="Genomic_DNA"/>
</dbReference>
<proteinExistence type="predicted"/>
<dbReference type="Proteomes" id="UP000004687">
    <property type="component" value="Unassembled WGS sequence"/>
</dbReference>
<accession>A0A0X1KWK4</accession>
<reference evidence="1" key="1">
    <citation type="submission" date="2005-09" db="EMBL/GenBank/DDBJ databases">
        <title>Annotation of Vibrio cholerae MO10.</title>
        <authorList>
            <person name="Colwell R."/>
            <person name="Grim C.J."/>
            <person name="Young S."/>
            <person name="Jaffe D."/>
            <person name="Gnerre S."/>
            <person name="Berlin A."/>
            <person name="Heiman D."/>
            <person name="Hepburn T."/>
            <person name="Shea T."/>
            <person name="Sykes S."/>
            <person name="Yandava C."/>
            <person name="Alvarado L."/>
            <person name="Kodira C."/>
            <person name="Borodovsky M."/>
            <person name="Heidelberg J."/>
            <person name="Lander E."/>
            <person name="Galagan J."/>
            <person name="Nusbaum C."/>
            <person name="Birren B."/>
        </authorList>
    </citation>
    <scope>NUCLEOTIDE SEQUENCE [LARGE SCALE GENOMIC DNA]</scope>
    <source>
        <strain evidence="1">MO10</strain>
    </source>
</reference>
<reference evidence="1" key="2">
    <citation type="submission" date="2008-07" db="EMBL/GenBank/DDBJ databases">
        <authorList>
            <consortium name="Broad Institute Genome Sequencing Platform"/>
            <person name="Colwell R."/>
            <person name="Grim C.J."/>
            <person name="Young S."/>
            <person name="Jaffe D."/>
            <person name="Gnerre S."/>
            <person name="Berlin A."/>
            <person name="Heiman D."/>
            <person name="Hepburn T."/>
            <person name="Shea T."/>
            <person name="Sykes S."/>
            <person name="Alvarado L."/>
            <person name="Kodira C."/>
            <person name="Heidelberg J."/>
            <person name="Lander E."/>
            <person name="Galagan J."/>
            <person name="Nusbaum C."/>
            <person name="Birren B."/>
        </authorList>
    </citation>
    <scope>NUCLEOTIDE SEQUENCE [LARGE SCALE GENOMIC DNA]</scope>
    <source>
        <strain evidence="1">MO10</strain>
    </source>
</reference>
<name>A0A0X1KWK4_VIBCO</name>
<gene>
    <name evidence="1" type="ORF">VchoM_00676</name>
</gene>
<evidence type="ECO:0000313" key="1">
    <source>
        <dbReference type="EMBL" id="EET22649.1"/>
    </source>
</evidence>
<dbReference type="AlphaFoldDB" id="A0A0X1KWK4"/>
<protein>
    <submittedName>
        <fullName evidence="1">Uncharacterized protein</fullName>
    </submittedName>
</protein>
<sequence>MRQNPSKRWIPLLFIKRQRRNTHGITPLFSRAYECGED</sequence>
<organism evidence="1">
    <name type="scientific">Vibrio cholerae (strain MO10)</name>
    <dbReference type="NCBI Taxonomy" id="345072"/>
    <lineage>
        <taxon>Bacteria</taxon>
        <taxon>Pseudomonadati</taxon>
        <taxon>Pseudomonadota</taxon>
        <taxon>Gammaproteobacteria</taxon>
        <taxon>Vibrionales</taxon>
        <taxon>Vibrionaceae</taxon>
        <taxon>Vibrio</taxon>
    </lineage>
</organism>